<protein>
    <submittedName>
        <fullName evidence="2">Uncharacterized protein</fullName>
    </submittedName>
</protein>
<evidence type="ECO:0000256" key="1">
    <source>
        <dbReference type="SAM" id="Phobius"/>
    </source>
</evidence>
<dbReference type="EMBL" id="CACTIH010007387">
    <property type="protein sequence ID" value="CAA3012005.1"/>
    <property type="molecule type" value="Genomic_DNA"/>
</dbReference>
<organism evidence="2 3">
    <name type="scientific">Olea europaea subsp. europaea</name>
    <dbReference type="NCBI Taxonomy" id="158383"/>
    <lineage>
        <taxon>Eukaryota</taxon>
        <taxon>Viridiplantae</taxon>
        <taxon>Streptophyta</taxon>
        <taxon>Embryophyta</taxon>
        <taxon>Tracheophyta</taxon>
        <taxon>Spermatophyta</taxon>
        <taxon>Magnoliopsida</taxon>
        <taxon>eudicotyledons</taxon>
        <taxon>Gunneridae</taxon>
        <taxon>Pentapetalae</taxon>
        <taxon>asterids</taxon>
        <taxon>lamiids</taxon>
        <taxon>Lamiales</taxon>
        <taxon>Oleaceae</taxon>
        <taxon>Oleeae</taxon>
        <taxon>Olea</taxon>
    </lineage>
</organism>
<dbReference type="Proteomes" id="UP000594638">
    <property type="component" value="Unassembled WGS sequence"/>
</dbReference>
<gene>
    <name evidence="2" type="ORF">OLEA9_A004517</name>
</gene>
<keyword evidence="3" id="KW-1185">Reference proteome</keyword>
<accession>A0A8S0U007</accession>
<proteinExistence type="predicted"/>
<dbReference type="Gramene" id="OE9A004517T1">
    <property type="protein sequence ID" value="OE9A004517C1"/>
    <property type="gene ID" value="OE9A004517"/>
</dbReference>
<feature type="transmembrane region" description="Helical" evidence="1">
    <location>
        <begin position="6"/>
        <end position="25"/>
    </location>
</feature>
<reference evidence="2 3" key="1">
    <citation type="submission" date="2019-12" db="EMBL/GenBank/DDBJ databases">
        <authorList>
            <person name="Alioto T."/>
            <person name="Alioto T."/>
            <person name="Gomez Garrido J."/>
        </authorList>
    </citation>
    <scope>NUCLEOTIDE SEQUENCE [LARGE SCALE GENOMIC DNA]</scope>
</reference>
<keyword evidence="1" id="KW-1133">Transmembrane helix</keyword>
<evidence type="ECO:0000313" key="2">
    <source>
        <dbReference type="EMBL" id="CAA3012005.1"/>
    </source>
</evidence>
<sequence length="87" mass="9317">MYFFSSLPMLLLLIIALMLLNCIYLKRLVWKLLAGVEVADGAVEVDGEVEADGEAEEVVVDGAVEVADGVVAATTHIAKGGRRRCPD</sequence>
<evidence type="ECO:0000313" key="3">
    <source>
        <dbReference type="Proteomes" id="UP000594638"/>
    </source>
</evidence>
<dbReference type="AlphaFoldDB" id="A0A8S0U007"/>
<comment type="caution">
    <text evidence="2">The sequence shown here is derived from an EMBL/GenBank/DDBJ whole genome shotgun (WGS) entry which is preliminary data.</text>
</comment>
<keyword evidence="1" id="KW-0812">Transmembrane</keyword>
<name>A0A8S0U007_OLEEU</name>
<keyword evidence="1" id="KW-0472">Membrane</keyword>